<dbReference type="AlphaFoldDB" id="A0A914CEM3"/>
<organism evidence="1 2">
    <name type="scientific">Acrobeloides nanus</name>
    <dbReference type="NCBI Taxonomy" id="290746"/>
    <lineage>
        <taxon>Eukaryota</taxon>
        <taxon>Metazoa</taxon>
        <taxon>Ecdysozoa</taxon>
        <taxon>Nematoda</taxon>
        <taxon>Chromadorea</taxon>
        <taxon>Rhabditida</taxon>
        <taxon>Tylenchina</taxon>
        <taxon>Cephalobomorpha</taxon>
        <taxon>Cephaloboidea</taxon>
        <taxon>Cephalobidae</taxon>
        <taxon>Acrobeloides</taxon>
    </lineage>
</organism>
<evidence type="ECO:0000313" key="2">
    <source>
        <dbReference type="WBParaSite" id="ACRNAN_Path_964.g3713.t1"/>
    </source>
</evidence>
<name>A0A914CEM3_9BILA</name>
<reference evidence="2" key="1">
    <citation type="submission" date="2022-11" db="UniProtKB">
        <authorList>
            <consortium name="WormBaseParasite"/>
        </authorList>
    </citation>
    <scope>IDENTIFICATION</scope>
</reference>
<dbReference type="WBParaSite" id="ACRNAN_Path_964.g3713.t1">
    <property type="protein sequence ID" value="ACRNAN_Path_964.g3713.t1"/>
    <property type="gene ID" value="ACRNAN_Path_964.g3713"/>
</dbReference>
<dbReference type="Pfam" id="PF13365">
    <property type="entry name" value="Trypsin_2"/>
    <property type="match status" value="1"/>
</dbReference>
<keyword evidence="1" id="KW-1185">Reference proteome</keyword>
<proteinExistence type="predicted"/>
<accession>A0A914CEM3</accession>
<evidence type="ECO:0000313" key="1">
    <source>
        <dbReference type="Proteomes" id="UP000887540"/>
    </source>
</evidence>
<sequence length="202" mass="22349">MNILYKEYVLYFLLEQQNPGEFIEGSVRKCATIVSEKIALTAGHCIPEGISNNYPIKLYDNSGKTYVVNALRVCKPGDQNDDYAILKIIEGNFAKIPNGLALPCDGERYFVLGYDAEYPHVSHLSCFSGRFRNTKIYANQSFVIGSPGTTDGCCGGGVFDQFGHLLGICVSGKLDWTNIRQPSYSHIVSAHYCMAIAKEILK</sequence>
<dbReference type="SUPFAM" id="SSF50494">
    <property type="entry name" value="Trypsin-like serine proteases"/>
    <property type="match status" value="1"/>
</dbReference>
<dbReference type="InterPro" id="IPR009003">
    <property type="entry name" value="Peptidase_S1_PA"/>
</dbReference>
<protein>
    <submittedName>
        <fullName evidence="2">Uncharacterized protein</fullName>
    </submittedName>
</protein>
<dbReference type="Proteomes" id="UP000887540">
    <property type="component" value="Unplaced"/>
</dbReference>